<keyword evidence="2" id="KW-1185">Reference proteome</keyword>
<reference evidence="1 2" key="1">
    <citation type="submission" date="2018-03" db="EMBL/GenBank/DDBJ databases">
        <title>Phenotypic and genomic properties of Cyclonatronum proteinivorum gen. nov., sp. nov., a haloalkaliphilic bacteroidete from soda lakes possessing Na+-translocating rhodopsin.</title>
        <authorList>
            <person name="Toshchakov S.V."/>
            <person name="Korzhenkov A."/>
            <person name="Samarov N.I."/>
            <person name="Kublanov I.V."/>
            <person name="Muntyan M.S."/>
            <person name="Sorokin D.Y."/>
        </authorList>
    </citation>
    <scope>NUCLEOTIDE SEQUENCE [LARGE SCALE GENOMIC DNA]</scope>
    <source>
        <strain evidence="1 2">Omega</strain>
    </source>
</reference>
<dbReference type="AlphaFoldDB" id="A0A345UMR3"/>
<dbReference type="Proteomes" id="UP000254808">
    <property type="component" value="Chromosome"/>
</dbReference>
<organism evidence="1 2">
    <name type="scientific">Cyclonatronum proteinivorum</name>
    <dbReference type="NCBI Taxonomy" id="1457365"/>
    <lineage>
        <taxon>Bacteria</taxon>
        <taxon>Pseudomonadati</taxon>
        <taxon>Balneolota</taxon>
        <taxon>Balneolia</taxon>
        <taxon>Balneolales</taxon>
        <taxon>Cyclonatronaceae</taxon>
        <taxon>Cyclonatronum</taxon>
    </lineage>
</organism>
<evidence type="ECO:0000313" key="1">
    <source>
        <dbReference type="EMBL" id="AXJ01765.1"/>
    </source>
</evidence>
<dbReference type="KEGG" id="cprv:CYPRO_2523"/>
<evidence type="ECO:0000313" key="2">
    <source>
        <dbReference type="Proteomes" id="UP000254808"/>
    </source>
</evidence>
<gene>
    <name evidence="1" type="ORF">CYPRO_2523</name>
</gene>
<name>A0A345UMR3_9BACT</name>
<proteinExistence type="predicted"/>
<dbReference type="RefSeq" id="WP_164682764.1">
    <property type="nucleotide sequence ID" value="NZ_CP027806.1"/>
</dbReference>
<protein>
    <submittedName>
        <fullName evidence="1">Uncharacterized protein</fullName>
    </submittedName>
</protein>
<accession>A0A345UMR3</accession>
<sequence>MKTEVQNRAGAETILIGLKTDSTATDDELFDESVPLRADRALKYLNYDTLQAAGLPSL</sequence>
<dbReference type="EMBL" id="CP027806">
    <property type="protein sequence ID" value="AXJ01765.1"/>
    <property type="molecule type" value="Genomic_DNA"/>
</dbReference>